<proteinExistence type="predicted"/>
<dbReference type="RefSeq" id="WP_317795216.1">
    <property type="nucleotide sequence ID" value="NZ_AP028461.1"/>
</dbReference>
<organism evidence="2 3">
    <name type="scientific">Actinoplanes sichuanensis</name>
    <dbReference type="NCBI Taxonomy" id="512349"/>
    <lineage>
        <taxon>Bacteria</taxon>
        <taxon>Bacillati</taxon>
        <taxon>Actinomycetota</taxon>
        <taxon>Actinomycetes</taxon>
        <taxon>Micromonosporales</taxon>
        <taxon>Micromonosporaceae</taxon>
        <taxon>Actinoplanes</taxon>
    </lineage>
</organism>
<sequence length="242" mass="25826">MTTSADVTFTGLPAIMRAARLLLVAAGLGLGVRVVRSRHRRSLHPAGRSFTGELEIWGADPPAGSTLTDRPGRHPVTVRLSKGVGTRGDRPDILGLAVRTSTADILLSTTGRGRLTRHLPIPRRTFDSRYGSITAYRAGDGHQVHLGAEPTAGDRPLGRTLAGLTTAARRGADITLHVRSGRVDRPFGRLTVGRPLSPAADATLAFNPVHNAAADLHPTGLIHGSRALAYRLSQRWRRVPPA</sequence>
<comment type="caution">
    <text evidence="2">The sequence shown here is derived from an EMBL/GenBank/DDBJ whole genome shotgun (WGS) entry which is preliminary data.</text>
</comment>
<keyword evidence="1" id="KW-0812">Transmembrane</keyword>
<evidence type="ECO:0000313" key="3">
    <source>
        <dbReference type="Proteomes" id="UP001597183"/>
    </source>
</evidence>
<protein>
    <recommendedName>
        <fullName evidence="4">Phosphodiesterase</fullName>
    </recommendedName>
</protein>
<dbReference type="Proteomes" id="UP001597183">
    <property type="component" value="Unassembled WGS sequence"/>
</dbReference>
<evidence type="ECO:0000313" key="2">
    <source>
        <dbReference type="EMBL" id="MFD1365051.1"/>
    </source>
</evidence>
<reference evidence="3" key="1">
    <citation type="journal article" date="2019" name="Int. J. Syst. Evol. Microbiol.">
        <title>The Global Catalogue of Microorganisms (GCM) 10K type strain sequencing project: providing services to taxonomists for standard genome sequencing and annotation.</title>
        <authorList>
            <consortium name="The Broad Institute Genomics Platform"/>
            <consortium name="The Broad Institute Genome Sequencing Center for Infectious Disease"/>
            <person name="Wu L."/>
            <person name="Ma J."/>
        </authorList>
    </citation>
    <scope>NUCLEOTIDE SEQUENCE [LARGE SCALE GENOMIC DNA]</scope>
    <source>
        <strain evidence="3">CCM 7526</strain>
    </source>
</reference>
<keyword evidence="3" id="KW-1185">Reference proteome</keyword>
<feature type="transmembrane region" description="Helical" evidence="1">
    <location>
        <begin position="14"/>
        <end position="35"/>
    </location>
</feature>
<keyword evidence="1" id="KW-1133">Transmembrane helix</keyword>
<dbReference type="EMBL" id="JBHTMK010000007">
    <property type="protein sequence ID" value="MFD1365051.1"/>
    <property type="molecule type" value="Genomic_DNA"/>
</dbReference>
<gene>
    <name evidence="2" type="ORF">ACFQ5G_06805</name>
</gene>
<evidence type="ECO:0008006" key="4">
    <source>
        <dbReference type="Google" id="ProtNLM"/>
    </source>
</evidence>
<name>A0ABW4A332_9ACTN</name>
<accession>A0ABW4A332</accession>
<keyword evidence="1" id="KW-0472">Membrane</keyword>
<dbReference type="SUPFAM" id="SSF56634">
    <property type="entry name" value="Heme-dependent catalase-like"/>
    <property type="match status" value="1"/>
</dbReference>
<evidence type="ECO:0000256" key="1">
    <source>
        <dbReference type="SAM" id="Phobius"/>
    </source>
</evidence>
<dbReference type="InterPro" id="IPR020835">
    <property type="entry name" value="Catalase_sf"/>
</dbReference>